<evidence type="ECO:0000256" key="5">
    <source>
        <dbReference type="ARBA" id="ARBA00017467"/>
    </source>
</evidence>
<dbReference type="Pfam" id="PF08660">
    <property type="entry name" value="Alg14"/>
    <property type="match status" value="1"/>
</dbReference>
<evidence type="ECO:0000256" key="12">
    <source>
        <dbReference type="SAM" id="Phobius"/>
    </source>
</evidence>
<comment type="subcellular location">
    <subcellularLocation>
        <location evidence="1">Endoplasmic reticulum membrane</location>
        <topology evidence="1">Single-pass membrane protein</topology>
    </subcellularLocation>
    <subcellularLocation>
        <location evidence="2">Nucleus membrane</location>
        <topology evidence="2">Single-pass membrane protein</topology>
    </subcellularLocation>
</comment>
<keyword evidence="13" id="KW-0808">Transferase</keyword>
<evidence type="ECO:0000256" key="11">
    <source>
        <dbReference type="SAM" id="MobiDB-lite"/>
    </source>
</evidence>
<sequence>MISVYGRGGQYATAIGAGVILIAIASLLSLFYIPLWVTASALSMLAAFVFTRHFSVRMGQKKTAGRVWMAASDKYPGPDTSKLPAVYFLYVLGSGGHTTEMVEMIKHKFRGSKNLHRRYLITTGDRHSQNKELELEAIIHDAYVMGTGGTYDTMLVTRARAVHQSFFTSIFTTLMCAFEIIAALTMIPEKRPKDQYGEAFRYPHVIVTNGPGTGFIVCLVAQVLKIFYLAPENRLKMVYVESWARIKSLSLTGKLFYWTDIADLFVVQSDSLSKVTGKPNVGNVSMRTTPVGLDYGRREAWPGDYDPHRGSSKAASARKDTTNT</sequence>
<evidence type="ECO:0000313" key="13">
    <source>
        <dbReference type="EMBL" id="KAJ9138592.1"/>
    </source>
</evidence>
<feature type="transmembrane region" description="Helical" evidence="12">
    <location>
        <begin position="12"/>
        <end position="33"/>
    </location>
</feature>
<dbReference type="GO" id="GO:0004577">
    <property type="term" value="F:N-acetylglucosaminyldiphosphodolichol N-acetylglucosaminyltransferase activity"/>
    <property type="evidence" value="ECO:0007669"/>
    <property type="project" value="TreeGrafter"/>
</dbReference>
<reference evidence="13" key="1">
    <citation type="submission" date="2022-07" db="EMBL/GenBank/DDBJ databases">
        <title>Fungi with potential for degradation of polypropylene.</title>
        <authorList>
            <person name="Gostincar C."/>
        </authorList>
    </citation>
    <scope>NUCLEOTIDE SEQUENCE</scope>
    <source>
        <strain evidence="13">EXF-13308</strain>
    </source>
</reference>
<feature type="transmembrane region" description="Helical" evidence="12">
    <location>
        <begin position="166"/>
        <end position="187"/>
    </location>
</feature>
<dbReference type="AlphaFoldDB" id="A0AA38RTF2"/>
<comment type="subunit">
    <text evidence="4">Heterodimer with ALG13 to form a functional enzyme.</text>
</comment>
<evidence type="ECO:0000256" key="2">
    <source>
        <dbReference type="ARBA" id="ARBA00004590"/>
    </source>
</evidence>
<evidence type="ECO:0000256" key="1">
    <source>
        <dbReference type="ARBA" id="ARBA00004389"/>
    </source>
</evidence>
<accession>A0AA38RTF2</accession>
<protein>
    <recommendedName>
        <fullName evidence="5">UDP-N-acetylglucosamine transferase subunit ALG14</fullName>
    </recommendedName>
    <alternativeName>
        <fullName evidence="10">Asparagine-linked glycosylation protein 14</fullName>
    </alternativeName>
</protein>
<dbReference type="GO" id="GO:0031965">
    <property type="term" value="C:nuclear membrane"/>
    <property type="evidence" value="ECO:0007669"/>
    <property type="project" value="UniProtKB-SubCell"/>
</dbReference>
<keyword evidence="8 12" id="KW-1133">Transmembrane helix</keyword>
<keyword evidence="6 12" id="KW-0812">Transmembrane</keyword>
<evidence type="ECO:0000256" key="6">
    <source>
        <dbReference type="ARBA" id="ARBA00022692"/>
    </source>
</evidence>
<dbReference type="PANTHER" id="PTHR12154:SF4">
    <property type="entry name" value="UDP-N-ACETYLGLUCOSAMINE TRANSFERASE SUBUNIT ALG14 HOMOLOG"/>
    <property type="match status" value="1"/>
</dbReference>
<name>A0AA38RTF2_9PEZI</name>
<gene>
    <name evidence="13" type="ORF">NKR23_g8328</name>
</gene>
<evidence type="ECO:0000256" key="8">
    <source>
        <dbReference type="ARBA" id="ARBA00022989"/>
    </source>
</evidence>
<dbReference type="InterPro" id="IPR013969">
    <property type="entry name" value="Oligosacch_biosynth_Alg14"/>
</dbReference>
<feature type="compositionally biased region" description="Basic and acidic residues" evidence="11">
    <location>
        <begin position="298"/>
        <end position="309"/>
    </location>
</feature>
<dbReference type="Gene3D" id="3.40.50.2000">
    <property type="entry name" value="Glycogen Phosphorylase B"/>
    <property type="match status" value="1"/>
</dbReference>
<feature type="region of interest" description="Disordered" evidence="11">
    <location>
        <begin position="298"/>
        <end position="324"/>
    </location>
</feature>
<evidence type="ECO:0000313" key="14">
    <source>
        <dbReference type="Proteomes" id="UP001174694"/>
    </source>
</evidence>
<dbReference type="GO" id="GO:0043541">
    <property type="term" value="C:UDP-N-acetylglucosamine transferase complex"/>
    <property type="evidence" value="ECO:0007669"/>
    <property type="project" value="TreeGrafter"/>
</dbReference>
<comment type="caution">
    <text evidence="13">The sequence shown here is derived from an EMBL/GenBank/DDBJ whole genome shotgun (WGS) entry which is preliminary data.</text>
</comment>
<evidence type="ECO:0000256" key="3">
    <source>
        <dbReference type="ARBA" id="ARBA00009731"/>
    </source>
</evidence>
<evidence type="ECO:0000256" key="7">
    <source>
        <dbReference type="ARBA" id="ARBA00022824"/>
    </source>
</evidence>
<keyword evidence="9 12" id="KW-0472">Membrane</keyword>
<keyword evidence="7" id="KW-0256">Endoplasmic reticulum</keyword>
<dbReference type="PANTHER" id="PTHR12154">
    <property type="entry name" value="GLYCOSYL TRANSFERASE-RELATED"/>
    <property type="match status" value="1"/>
</dbReference>
<evidence type="ECO:0000256" key="10">
    <source>
        <dbReference type="ARBA" id="ARBA00032062"/>
    </source>
</evidence>
<keyword evidence="14" id="KW-1185">Reference proteome</keyword>
<proteinExistence type="inferred from homology"/>
<evidence type="ECO:0000256" key="9">
    <source>
        <dbReference type="ARBA" id="ARBA00023136"/>
    </source>
</evidence>
<feature type="transmembrane region" description="Helical" evidence="12">
    <location>
        <begin position="39"/>
        <end position="56"/>
    </location>
</feature>
<dbReference type="Proteomes" id="UP001174694">
    <property type="component" value="Unassembled WGS sequence"/>
</dbReference>
<dbReference type="EMBL" id="JANBVO010000029">
    <property type="protein sequence ID" value="KAJ9138592.1"/>
    <property type="molecule type" value="Genomic_DNA"/>
</dbReference>
<evidence type="ECO:0000256" key="4">
    <source>
        <dbReference type="ARBA" id="ARBA00011335"/>
    </source>
</evidence>
<organism evidence="13 14">
    <name type="scientific">Pleurostoma richardsiae</name>
    <dbReference type="NCBI Taxonomy" id="41990"/>
    <lineage>
        <taxon>Eukaryota</taxon>
        <taxon>Fungi</taxon>
        <taxon>Dikarya</taxon>
        <taxon>Ascomycota</taxon>
        <taxon>Pezizomycotina</taxon>
        <taxon>Sordariomycetes</taxon>
        <taxon>Sordariomycetidae</taxon>
        <taxon>Calosphaeriales</taxon>
        <taxon>Pleurostomataceae</taxon>
        <taxon>Pleurostoma</taxon>
    </lineage>
</organism>
<feature type="transmembrane region" description="Helical" evidence="12">
    <location>
        <begin position="207"/>
        <end position="228"/>
    </location>
</feature>
<dbReference type="GO" id="GO:0006488">
    <property type="term" value="P:dolichol-linked oligosaccharide biosynthetic process"/>
    <property type="evidence" value="ECO:0007669"/>
    <property type="project" value="InterPro"/>
</dbReference>
<comment type="similarity">
    <text evidence="3">Belongs to the ALG14 family.</text>
</comment>